<evidence type="ECO:0000256" key="2">
    <source>
        <dbReference type="ARBA" id="ARBA00022448"/>
    </source>
</evidence>
<dbReference type="PANTHER" id="PTHR42865">
    <property type="entry name" value="PROTON/GLUTAMATE-ASPARTATE SYMPORTER"/>
    <property type="match status" value="1"/>
</dbReference>
<evidence type="ECO:0000313" key="9">
    <source>
        <dbReference type="EMBL" id="HHP67448.1"/>
    </source>
</evidence>
<gene>
    <name evidence="9" type="ORF">ENM60_01425</name>
</gene>
<feature type="transmembrane region" description="Helical" evidence="8">
    <location>
        <begin position="189"/>
        <end position="209"/>
    </location>
</feature>
<accession>A0A7J3XXJ8</accession>
<comment type="subcellular location">
    <subcellularLocation>
        <location evidence="1">Cell membrane</location>
        <topology evidence="1">Multi-pass membrane protein</topology>
    </subcellularLocation>
</comment>
<sequence length="410" mass="43305">MSLKGAGARLLIAIAVGFLLGLLVGFALLYAPEATRSGAATWFKALGDIFVRLIRVVIPPLIFFTIAAAVASMADLRRLGMVFLWMFILYIGTSALAAFWGVLAGTIFQPGVGVGLKPPANYTPPTPPSAVDILLSFFQTDFSSLLTVGGSMTMIIFAIILGVAAVLLGGEGRNLYTFLSLGSKVMITTVRIVMYYAPVAIFGYAAWLISTYGPKMLGAYGMFLLAQYSFTFLHFFVIYSIIVAAGGLNPLKYFKYQSTPFLIAYTTRSSAVTLPYNMEAAKRMGVPDEVFQITLPIGATVNMDGTALYQALSALFIAQLFGISLTPAQVGLAVVAAVIGSVATAAIPGGGTIMLAFVLGTLGLPLEGVGIMMVIDPITDAIRTAVNASGDTACSVLITKFVGLKLRQES</sequence>
<feature type="transmembrane region" description="Helical" evidence="8">
    <location>
        <begin position="82"/>
        <end position="108"/>
    </location>
</feature>
<feature type="transmembrane region" description="Helical" evidence="8">
    <location>
        <begin position="49"/>
        <end position="70"/>
    </location>
</feature>
<dbReference type="InterPro" id="IPR036458">
    <property type="entry name" value="Na:dicarbo_symporter_sf"/>
</dbReference>
<dbReference type="InterPro" id="IPR018107">
    <property type="entry name" value="Na-dicarboxylate_symporter_CS"/>
</dbReference>
<dbReference type="SUPFAM" id="SSF118215">
    <property type="entry name" value="Proton glutamate symport protein"/>
    <property type="match status" value="1"/>
</dbReference>
<feature type="transmembrane region" description="Helical" evidence="8">
    <location>
        <begin position="229"/>
        <end position="248"/>
    </location>
</feature>
<comment type="caution">
    <text evidence="9">The sequence shown here is derived from an EMBL/GenBank/DDBJ whole genome shotgun (WGS) entry which is preliminary data.</text>
</comment>
<evidence type="ECO:0000256" key="3">
    <source>
        <dbReference type="ARBA" id="ARBA00022475"/>
    </source>
</evidence>
<dbReference type="GO" id="GO:0015293">
    <property type="term" value="F:symporter activity"/>
    <property type="evidence" value="ECO:0007669"/>
    <property type="project" value="UniProtKB-KW"/>
</dbReference>
<dbReference type="GO" id="GO:0005886">
    <property type="term" value="C:plasma membrane"/>
    <property type="evidence" value="ECO:0007669"/>
    <property type="project" value="UniProtKB-SubCell"/>
</dbReference>
<organism evidence="9">
    <name type="scientific">Thermogladius calderae</name>
    <dbReference type="NCBI Taxonomy" id="1200300"/>
    <lineage>
        <taxon>Archaea</taxon>
        <taxon>Thermoproteota</taxon>
        <taxon>Thermoprotei</taxon>
        <taxon>Desulfurococcales</taxon>
        <taxon>Desulfurococcaceae</taxon>
        <taxon>Thermogladius</taxon>
    </lineage>
</organism>
<dbReference type="PROSITE" id="PS00714">
    <property type="entry name" value="NA_DICARBOXYL_SYMP_2"/>
    <property type="match status" value="1"/>
</dbReference>
<evidence type="ECO:0000256" key="4">
    <source>
        <dbReference type="ARBA" id="ARBA00022692"/>
    </source>
</evidence>
<dbReference type="Gene3D" id="1.10.3860.10">
    <property type="entry name" value="Sodium:dicarboxylate symporter"/>
    <property type="match status" value="1"/>
</dbReference>
<name>A0A7J3XXJ8_9CREN</name>
<protein>
    <submittedName>
        <fullName evidence="9">Dicarboxylate/amino acid:cation symporter</fullName>
    </submittedName>
</protein>
<evidence type="ECO:0000256" key="5">
    <source>
        <dbReference type="ARBA" id="ARBA00022847"/>
    </source>
</evidence>
<keyword evidence="7 8" id="KW-0472">Membrane</keyword>
<dbReference type="AlphaFoldDB" id="A0A7J3XXJ8"/>
<keyword evidence="4 8" id="KW-0812">Transmembrane</keyword>
<dbReference type="EMBL" id="DRYK01000025">
    <property type="protein sequence ID" value="HHP67448.1"/>
    <property type="molecule type" value="Genomic_DNA"/>
</dbReference>
<reference evidence="9" key="1">
    <citation type="journal article" date="2020" name="mSystems">
        <title>Genome- and Community-Level Interaction Insights into Carbon Utilization and Element Cycling Functions of Hydrothermarchaeota in Hydrothermal Sediment.</title>
        <authorList>
            <person name="Zhou Z."/>
            <person name="Liu Y."/>
            <person name="Xu W."/>
            <person name="Pan J."/>
            <person name="Luo Z.H."/>
            <person name="Li M."/>
        </authorList>
    </citation>
    <scope>NUCLEOTIDE SEQUENCE [LARGE SCALE GENOMIC DNA]</scope>
    <source>
        <strain evidence="9">SpSt-110</strain>
    </source>
</reference>
<keyword evidence="2" id="KW-0813">Transport</keyword>
<proteinExistence type="predicted"/>
<dbReference type="Pfam" id="PF00375">
    <property type="entry name" value="SDF"/>
    <property type="match status" value="1"/>
</dbReference>
<feature type="transmembrane region" description="Helical" evidence="8">
    <location>
        <begin position="330"/>
        <end position="347"/>
    </location>
</feature>
<dbReference type="PANTHER" id="PTHR42865:SF7">
    <property type="entry name" value="PROTON_GLUTAMATE-ASPARTATE SYMPORTER"/>
    <property type="match status" value="1"/>
</dbReference>
<keyword evidence="3" id="KW-1003">Cell membrane</keyword>
<dbReference type="PRINTS" id="PR00173">
    <property type="entry name" value="EDTRNSPORT"/>
</dbReference>
<feature type="transmembrane region" description="Helical" evidence="8">
    <location>
        <begin position="353"/>
        <end position="375"/>
    </location>
</feature>
<dbReference type="GO" id="GO:0046942">
    <property type="term" value="P:carboxylic acid transport"/>
    <property type="evidence" value="ECO:0007669"/>
    <property type="project" value="UniProtKB-ARBA"/>
</dbReference>
<feature type="transmembrane region" description="Helical" evidence="8">
    <location>
        <begin position="145"/>
        <end position="168"/>
    </location>
</feature>
<dbReference type="InterPro" id="IPR001991">
    <property type="entry name" value="Na-dicarboxylate_symporter"/>
</dbReference>
<evidence type="ECO:0000256" key="8">
    <source>
        <dbReference type="SAM" id="Phobius"/>
    </source>
</evidence>
<feature type="transmembrane region" description="Helical" evidence="8">
    <location>
        <begin position="7"/>
        <end position="29"/>
    </location>
</feature>
<evidence type="ECO:0000256" key="7">
    <source>
        <dbReference type="ARBA" id="ARBA00023136"/>
    </source>
</evidence>
<evidence type="ECO:0000256" key="1">
    <source>
        <dbReference type="ARBA" id="ARBA00004651"/>
    </source>
</evidence>
<keyword evidence="6 8" id="KW-1133">Transmembrane helix</keyword>
<keyword evidence="5" id="KW-0769">Symport</keyword>
<evidence type="ECO:0000256" key="6">
    <source>
        <dbReference type="ARBA" id="ARBA00022989"/>
    </source>
</evidence>